<keyword evidence="8" id="KW-1185">Reference proteome</keyword>
<accession>A0A8C7XNW3</accession>
<dbReference type="AlphaFoldDB" id="A0A8C7XNW3"/>
<dbReference type="GO" id="GO:0005544">
    <property type="term" value="F:calcium-dependent phospholipid binding"/>
    <property type="evidence" value="ECO:0007669"/>
    <property type="project" value="UniProtKB-KW"/>
</dbReference>
<name>A0A8C7XNW3_9TELE</name>
<dbReference type="FunFam" id="1.10.220.10:FF:000002">
    <property type="entry name" value="Annexin"/>
    <property type="match status" value="1"/>
</dbReference>
<dbReference type="GeneTree" id="ENSGT00940000155221"/>
<evidence type="ECO:0000256" key="4">
    <source>
        <dbReference type="ARBA" id="ARBA00023216"/>
    </source>
</evidence>
<dbReference type="Gene3D" id="1.10.220.10">
    <property type="entry name" value="Annexin"/>
    <property type="match status" value="2"/>
</dbReference>
<dbReference type="PANTHER" id="PTHR10502">
    <property type="entry name" value="ANNEXIN"/>
    <property type="match status" value="1"/>
</dbReference>
<dbReference type="InterPro" id="IPR018502">
    <property type="entry name" value="Annexin_repeat"/>
</dbReference>
<comment type="domain">
    <text evidence="6">A pair of annexin repeats may form one binding site for calcium and phospholipid.</text>
</comment>
<evidence type="ECO:0000256" key="2">
    <source>
        <dbReference type="ARBA" id="ARBA00022737"/>
    </source>
</evidence>
<dbReference type="InterPro" id="IPR037104">
    <property type="entry name" value="Annexin_sf"/>
</dbReference>
<dbReference type="GO" id="GO:0005634">
    <property type="term" value="C:nucleus"/>
    <property type="evidence" value="ECO:0007669"/>
    <property type="project" value="TreeGrafter"/>
</dbReference>
<dbReference type="Pfam" id="PF00191">
    <property type="entry name" value="Annexin"/>
    <property type="match status" value="2"/>
</dbReference>
<dbReference type="GO" id="GO:0071385">
    <property type="term" value="P:cellular response to glucocorticoid stimulus"/>
    <property type="evidence" value="ECO:0007669"/>
    <property type="project" value="TreeGrafter"/>
</dbReference>
<dbReference type="InterPro" id="IPR001464">
    <property type="entry name" value="Annexin"/>
</dbReference>
<dbReference type="GO" id="GO:0005737">
    <property type="term" value="C:cytoplasm"/>
    <property type="evidence" value="ECO:0007669"/>
    <property type="project" value="TreeGrafter"/>
</dbReference>
<keyword evidence="4 6" id="KW-0041">Annexin</keyword>
<evidence type="ECO:0000313" key="7">
    <source>
        <dbReference type="Ensembl" id="ENSOSIP00000015289.1"/>
    </source>
</evidence>
<evidence type="ECO:0000256" key="6">
    <source>
        <dbReference type="RuleBase" id="RU003540"/>
    </source>
</evidence>
<dbReference type="Proteomes" id="UP000694383">
    <property type="component" value="Unplaced"/>
</dbReference>
<keyword evidence="2 6" id="KW-0677">Repeat</keyword>
<dbReference type="GO" id="GO:0006909">
    <property type="term" value="P:phagocytosis"/>
    <property type="evidence" value="ECO:0007669"/>
    <property type="project" value="TreeGrafter"/>
</dbReference>
<sequence>MGFCPTQAGRTEGISEQLIDSDARALYEAGEGRKGKDCSVFIEILTTRSGPHLRKVFERYSKYSKVDMAKAIDLEMKGDIESCLTAIVKCAGSRAAFFAEKLYLAMKGKGTRKNILTRIMVARSEIDMKLIKEEYKKNYGKTLYKDILDDTKGDYEKILLALCGGDN</sequence>
<evidence type="ECO:0000313" key="8">
    <source>
        <dbReference type="Proteomes" id="UP000694383"/>
    </source>
</evidence>
<dbReference type="FunFam" id="1.10.220.10:FF:000001">
    <property type="entry name" value="Annexin"/>
    <property type="match status" value="1"/>
</dbReference>
<evidence type="ECO:0000256" key="3">
    <source>
        <dbReference type="ARBA" id="ARBA00022837"/>
    </source>
</evidence>
<comment type="similarity">
    <text evidence="1 6">Belongs to the annexin family.</text>
</comment>
<reference evidence="7" key="1">
    <citation type="submission" date="2025-08" db="UniProtKB">
        <authorList>
            <consortium name="Ensembl"/>
        </authorList>
    </citation>
    <scope>IDENTIFICATION</scope>
</reference>
<keyword evidence="3 6" id="KW-0106">Calcium</keyword>
<evidence type="ECO:0000256" key="1">
    <source>
        <dbReference type="ARBA" id="ARBA00007831"/>
    </source>
</evidence>
<dbReference type="PROSITE" id="PS00223">
    <property type="entry name" value="ANNEXIN_1"/>
    <property type="match status" value="1"/>
</dbReference>
<evidence type="ECO:0000256" key="5">
    <source>
        <dbReference type="ARBA" id="ARBA00023302"/>
    </source>
</evidence>
<dbReference type="InterPro" id="IPR018252">
    <property type="entry name" value="Annexin_repeat_CS"/>
</dbReference>
<dbReference type="PROSITE" id="PS51897">
    <property type="entry name" value="ANNEXIN_2"/>
    <property type="match status" value="2"/>
</dbReference>
<proteinExistence type="inferred from homology"/>
<dbReference type="SUPFAM" id="SSF47874">
    <property type="entry name" value="Annexin"/>
    <property type="match status" value="1"/>
</dbReference>
<dbReference type="GO" id="GO:0001786">
    <property type="term" value="F:phosphatidylserine binding"/>
    <property type="evidence" value="ECO:0007669"/>
    <property type="project" value="TreeGrafter"/>
</dbReference>
<protein>
    <recommendedName>
        <fullName evidence="6">Annexin</fullName>
    </recommendedName>
</protein>
<reference evidence="7" key="2">
    <citation type="submission" date="2025-09" db="UniProtKB">
        <authorList>
            <consortium name="Ensembl"/>
        </authorList>
    </citation>
    <scope>IDENTIFICATION</scope>
</reference>
<dbReference type="SMART" id="SM00335">
    <property type="entry name" value="ANX"/>
    <property type="match status" value="2"/>
</dbReference>
<dbReference type="GO" id="GO:0005509">
    <property type="term" value="F:calcium ion binding"/>
    <property type="evidence" value="ECO:0007669"/>
    <property type="project" value="InterPro"/>
</dbReference>
<dbReference type="GO" id="GO:0007165">
    <property type="term" value="P:signal transduction"/>
    <property type="evidence" value="ECO:0007669"/>
    <property type="project" value="TreeGrafter"/>
</dbReference>
<dbReference type="PANTHER" id="PTHR10502:SF17">
    <property type="entry name" value="ANNEXIN A1"/>
    <property type="match status" value="1"/>
</dbReference>
<dbReference type="PRINTS" id="PR00196">
    <property type="entry name" value="ANNEXIN"/>
</dbReference>
<dbReference type="GO" id="GO:0012506">
    <property type="term" value="C:vesicle membrane"/>
    <property type="evidence" value="ECO:0007669"/>
    <property type="project" value="TreeGrafter"/>
</dbReference>
<organism evidence="7 8">
    <name type="scientific">Oryzias sinensis</name>
    <name type="common">Chinese medaka</name>
    <dbReference type="NCBI Taxonomy" id="183150"/>
    <lineage>
        <taxon>Eukaryota</taxon>
        <taxon>Metazoa</taxon>
        <taxon>Chordata</taxon>
        <taxon>Craniata</taxon>
        <taxon>Vertebrata</taxon>
        <taxon>Euteleostomi</taxon>
        <taxon>Actinopterygii</taxon>
        <taxon>Neopterygii</taxon>
        <taxon>Teleostei</taxon>
        <taxon>Neoteleostei</taxon>
        <taxon>Acanthomorphata</taxon>
        <taxon>Ovalentaria</taxon>
        <taxon>Atherinomorphae</taxon>
        <taxon>Beloniformes</taxon>
        <taxon>Adrianichthyidae</taxon>
        <taxon>Oryziinae</taxon>
        <taxon>Oryzias</taxon>
    </lineage>
</organism>
<dbReference type="GO" id="GO:0005886">
    <property type="term" value="C:plasma membrane"/>
    <property type="evidence" value="ECO:0007669"/>
    <property type="project" value="TreeGrafter"/>
</dbReference>
<dbReference type="Ensembl" id="ENSOSIT00000016167.1">
    <property type="protein sequence ID" value="ENSOSIP00000015289.1"/>
    <property type="gene ID" value="ENSOSIG00000008558.1"/>
</dbReference>
<keyword evidence="5 6" id="KW-0111">Calcium/phospholipid-binding</keyword>